<feature type="compositionally biased region" description="Low complexity" evidence="6">
    <location>
        <begin position="520"/>
        <end position="529"/>
    </location>
</feature>
<evidence type="ECO:0000259" key="7">
    <source>
        <dbReference type="PROSITE" id="PS50011"/>
    </source>
</evidence>
<comment type="caution">
    <text evidence="8">The sequence shown here is derived from an EMBL/GenBank/DDBJ whole genome shotgun (WGS) entry which is preliminary data.</text>
</comment>
<evidence type="ECO:0000256" key="4">
    <source>
        <dbReference type="ARBA" id="ARBA00023860"/>
    </source>
</evidence>
<dbReference type="Gene3D" id="1.10.510.10">
    <property type="entry name" value="Transferase(Phosphotransferase) domain 1"/>
    <property type="match status" value="1"/>
</dbReference>
<sequence length="556" mass="63849">MNQSMQARDRPALISQPNPIRFRLDLRIGDCFKLVKKVGSGAFGEIYKGVNTQTGEDVAIKLEPAATKYPQLYYEAKLYKVFDGAVGLPKLFYYSTEGDYNVMVIDLLGPSLEDLFEYCRRKFTLKTVLMLAIQMLQRIEFVHQNGFLHRDIKPDNFLIGAGKNQHVIYVIDFGLAKRYKDPKTGRHIPFKDNKSLTGTARYASLNTHLGIEQARRDDLEQIGIVLMYFIMGTLPWQGLPAKTKEEKYEQIKIKKAVTSIEDLTTGYPREFCQFLNYSRKLKFEEKPDYQQLISMMRDLFVREGYDFDFQYDWIIKKQQLKSRVSLGSRNTLMEEDKRAERNAGDTTNRGTQLHGPSTTQNFYGGGGNLQQPPQQQFYNDQPQMLQQVNQLQPKLRESNTMMMKNAGPVLDKYATRAEVQPQIYTGPTPSQLLMYQQYPSATTQQTGSQFYTTQRQQQPQPVQQRQLRSNDFKASAHQILDGQAAGVVPLPNPQQQLPPKHQNYSHSRLTSQHRQQTLDSSYQMQQTSSYGGGGGYYQYGQQTPSGAQGYGYQQYR</sequence>
<protein>
    <recommendedName>
        <fullName evidence="4">Casein kinase I</fullName>
        <ecNumber evidence="1">2.7.11.1</ecNumber>
    </recommendedName>
</protein>
<dbReference type="GO" id="GO:0004674">
    <property type="term" value="F:protein serine/threonine kinase activity"/>
    <property type="evidence" value="ECO:0007669"/>
    <property type="project" value="UniProtKB-EC"/>
</dbReference>
<dbReference type="InterPro" id="IPR050235">
    <property type="entry name" value="CK1_Ser-Thr_kinase"/>
</dbReference>
<dbReference type="PANTHER" id="PTHR11909">
    <property type="entry name" value="CASEIN KINASE-RELATED"/>
    <property type="match status" value="1"/>
</dbReference>
<dbReference type="InterPro" id="IPR011009">
    <property type="entry name" value="Kinase-like_dom_sf"/>
</dbReference>
<feature type="region of interest" description="Disordered" evidence="6">
    <location>
        <begin position="445"/>
        <end position="472"/>
    </location>
</feature>
<feature type="region of interest" description="Disordered" evidence="6">
    <location>
        <begin position="331"/>
        <end position="357"/>
    </location>
</feature>
<evidence type="ECO:0000256" key="2">
    <source>
        <dbReference type="ARBA" id="ARBA00022741"/>
    </source>
</evidence>
<dbReference type="EMBL" id="RRYP01002144">
    <property type="protein sequence ID" value="TNV85107.1"/>
    <property type="molecule type" value="Genomic_DNA"/>
</dbReference>
<feature type="compositionally biased region" description="Basic and acidic residues" evidence="6">
    <location>
        <begin position="332"/>
        <end position="343"/>
    </location>
</feature>
<dbReference type="CDD" id="cd14016">
    <property type="entry name" value="STKc_CK1"/>
    <property type="match status" value="1"/>
</dbReference>
<feature type="binding site" evidence="5">
    <location>
        <position position="61"/>
    </location>
    <ligand>
        <name>ATP</name>
        <dbReference type="ChEBI" id="CHEBI:30616"/>
    </ligand>
</feature>
<organism evidence="8 9">
    <name type="scientific">Halteria grandinella</name>
    <dbReference type="NCBI Taxonomy" id="5974"/>
    <lineage>
        <taxon>Eukaryota</taxon>
        <taxon>Sar</taxon>
        <taxon>Alveolata</taxon>
        <taxon>Ciliophora</taxon>
        <taxon>Intramacronucleata</taxon>
        <taxon>Spirotrichea</taxon>
        <taxon>Stichotrichia</taxon>
        <taxon>Sporadotrichida</taxon>
        <taxon>Halteriidae</taxon>
        <taxon>Halteria</taxon>
    </lineage>
</organism>
<evidence type="ECO:0000256" key="6">
    <source>
        <dbReference type="SAM" id="MobiDB-lite"/>
    </source>
</evidence>
<evidence type="ECO:0000256" key="5">
    <source>
        <dbReference type="PROSITE-ProRule" id="PRU10141"/>
    </source>
</evidence>
<dbReference type="PROSITE" id="PS00107">
    <property type="entry name" value="PROTEIN_KINASE_ATP"/>
    <property type="match status" value="1"/>
</dbReference>
<evidence type="ECO:0000313" key="9">
    <source>
        <dbReference type="Proteomes" id="UP000785679"/>
    </source>
</evidence>
<proteinExistence type="predicted"/>
<name>A0A8J8P125_HALGN</name>
<dbReference type="AlphaFoldDB" id="A0A8J8P125"/>
<dbReference type="OrthoDB" id="3258886at2759"/>
<feature type="region of interest" description="Disordered" evidence="6">
    <location>
        <begin position="486"/>
        <end position="556"/>
    </location>
</feature>
<dbReference type="PROSITE" id="PS50011">
    <property type="entry name" value="PROTEIN_KINASE_DOM"/>
    <property type="match status" value="1"/>
</dbReference>
<dbReference type="GO" id="GO:0005524">
    <property type="term" value="F:ATP binding"/>
    <property type="evidence" value="ECO:0007669"/>
    <property type="project" value="UniProtKB-UniRule"/>
</dbReference>
<feature type="compositionally biased region" description="Polar residues" evidence="6">
    <location>
        <begin position="502"/>
        <end position="519"/>
    </location>
</feature>
<keyword evidence="3 5" id="KW-0067">ATP-binding</keyword>
<dbReference type="FunFam" id="1.10.510.10:FF:000596">
    <property type="entry name" value="CK1 family protein kinase"/>
    <property type="match status" value="1"/>
</dbReference>
<feature type="compositionally biased region" description="Low complexity" evidence="6">
    <location>
        <begin position="454"/>
        <end position="466"/>
    </location>
</feature>
<dbReference type="Proteomes" id="UP000785679">
    <property type="component" value="Unassembled WGS sequence"/>
</dbReference>
<dbReference type="InterPro" id="IPR008271">
    <property type="entry name" value="Ser/Thr_kinase_AS"/>
</dbReference>
<keyword evidence="2 5" id="KW-0547">Nucleotide-binding</keyword>
<evidence type="ECO:0000313" key="8">
    <source>
        <dbReference type="EMBL" id="TNV85107.1"/>
    </source>
</evidence>
<evidence type="ECO:0000256" key="1">
    <source>
        <dbReference type="ARBA" id="ARBA00012513"/>
    </source>
</evidence>
<dbReference type="SUPFAM" id="SSF56112">
    <property type="entry name" value="Protein kinase-like (PK-like)"/>
    <property type="match status" value="1"/>
</dbReference>
<feature type="domain" description="Protein kinase" evidence="7">
    <location>
        <begin position="32"/>
        <end position="301"/>
    </location>
</feature>
<reference evidence="8" key="1">
    <citation type="submission" date="2019-06" db="EMBL/GenBank/DDBJ databases">
        <authorList>
            <person name="Zheng W."/>
        </authorList>
    </citation>
    <scope>NUCLEOTIDE SEQUENCE</scope>
    <source>
        <strain evidence="8">QDHG01</strain>
    </source>
</reference>
<evidence type="ECO:0000256" key="3">
    <source>
        <dbReference type="ARBA" id="ARBA00022840"/>
    </source>
</evidence>
<keyword evidence="9" id="KW-1185">Reference proteome</keyword>
<feature type="compositionally biased region" description="Polar residues" evidence="6">
    <location>
        <begin position="344"/>
        <end position="357"/>
    </location>
</feature>
<accession>A0A8J8P125</accession>
<dbReference type="InterPro" id="IPR000719">
    <property type="entry name" value="Prot_kinase_dom"/>
</dbReference>
<gene>
    <name evidence="8" type="ORF">FGO68_gene51</name>
</gene>
<dbReference type="Pfam" id="PF00069">
    <property type="entry name" value="Pkinase"/>
    <property type="match status" value="1"/>
</dbReference>
<dbReference type="SMART" id="SM00220">
    <property type="entry name" value="S_TKc"/>
    <property type="match status" value="1"/>
</dbReference>
<dbReference type="InterPro" id="IPR017441">
    <property type="entry name" value="Protein_kinase_ATP_BS"/>
</dbReference>
<dbReference type="EC" id="2.7.11.1" evidence="1"/>
<dbReference type="PROSITE" id="PS00108">
    <property type="entry name" value="PROTEIN_KINASE_ST"/>
    <property type="match status" value="1"/>
</dbReference>